<evidence type="ECO:0000313" key="3">
    <source>
        <dbReference type="Proteomes" id="UP000178526"/>
    </source>
</evidence>
<dbReference type="Gene3D" id="2.60.120.10">
    <property type="entry name" value="Jelly Rolls"/>
    <property type="match status" value="1"/>
</dbReference>
<gene>
    <name evidence="2" type="ORF">A2042_08230</name>
</gene>
<protein>
    <submittedName>
        <fullName evidence="2">Cupin</fullName>
    </submittedName>
</protein>
<sequence>MAATILKKNLNSPDETRIFEKGKVELVTISGVTFGRATFNPGWKWSESVKQIAKTESCQEPHTQYIISGRLHVVMDDGREFDLGPGDATVLPPGHNGWVTGNEPCVLIDFTGMTQYAKQKK</sequence>
<dbReference type="Proteomes" id="UP000178526">
    <property type="component" value="Unassembled WGS sequence"/>
</dbReference>
<feature type="domain" description="Cupin type-2" evidence="1">
    <location>
        <begin position="60"/>
        <end position="109"/>
    </location>
</feature>
<dbReference type="Pfam" id="PF07883">
    <property type="entry name" value="Cupin_2"/>
    <property type="match status" value="1"/>
</dbReference>
<dbReference type="InterPro" id="IPR013096">
    <property type="entry name" value="Cupin_2"/>
</dbReference>
<proteinExistence type="predicted"/>
<dbReference type="InterPro" id="IPR011051">
    <property type="entry name" value="RmlC_Cupin_sf"/>
</dbReference>
<dbReference type="EMBL" id="MGDB01000013">
    <property type="protein sequence ID" value="OGL43082.1"/>
    <property type="molecule type" value="Genomic_DNA"/>
</dbReference>
<comment type="caution">
    <text evidence="2">The sequence shown here is derived from an EMBL/GenBank/DDBJ whole genome shotgun (WGS) entry which is preliminary data.</text>
</comment>
<reference evidence="2 3" key="1">
    <citation type="journal article" date="2016" name="Nat. Commun.">
        <title>Thousands of microbial genomes shed light on interconnected biogeochemical processes in an aquifer system.</title>
        <authorList>
            <person name="Anantharaman K."/>
            <person name="Brown C.T."/>
            <person name="Hug L.A."/>
            <person name="Sharon I."/>
            <person name="Castelle C.J."/>
            <person name="Probst A.J."/>
            <person name="Thomas B.C."/>
            <person name="Singh A."/>
            <person name="Wilkins M.J."/>
            <person name="Karaoz U."/>
            <person name="Brodie E.L."/>
            <person name="Williams K.H."/>
            <person name="Hubbard S.S."/>
            <person name="Banfield J.F."/>
        </authorList>
    </citation>
    <scope>NUCLEOTIDE SEQUENCE [LARGE SCALE GENOMIC DNA]</scope>
</reference>
<name>A0A1F7RNF6_9BACT</name>
<dbReference type="InterPro" id="IPR014710">
    <property type="entry name" value="RmlC-like_jellyroll"/>
</dbReference>
<evidence type="ECO:0000313" key="2">
    <source>
        <dbReference type="EMBL" id="OGL43082.1"/>
    </source>
</evidence>
<dbReference type="CDD" id="cd06990">
    <property type="entry name" value="cupin_DUF861"/>
    <property type="match status" value="1"/>
</dbReference>
<dbReference type="AlphaFoldDB" id="A0A1F7RNF6"/>
<organism evidence="2 3">
    <name type="scientific">Candidatus Schekmanbacteria bacterium GWA2_38_11</name>
    <dbReference type="NCBI Taxonomy" id="1817876"/>
    <lineage>
        <taxon>Bacteria</taxon>
        <taxon>Candidatus Schekmaniibacteriota</taxon>
    </lineage>
</organism>
<evidence type="ECO:0000259" key="1">
    <source>
        <dbReference type="Pfam" id="PF07883"/>
    </source>
</evidence>
<dbReference type="SUPFAM" id="SSF51182">
    <property type="entry name" value="RmlC-like cupins"/>
    <property type="match status" value="1"/>
</dbReference>
<accession>A0A1F7RNF6</accession>